<keyword evidence="7" id="KW-0732">Signal</keyword>
<evidence type="ECO:0000313" key="9">
    <source>
        <dbReference type="Proteomes" id="UP000419144"/>
    </source>
</evidence>
<comment type="caution">
    <text evidence="8">The sequence shown here is derived from an EMBL/GenBank/DDBJ whole genome shotgun (WGS) entry which is preliminary data.</text>
</comment>
<dbReference type="Pfam" id="PF01925">
    <property type="entry name" value="TauE"/>
    <property type="match status" value="1"/>
</dbReference>
<feature type="transmembrane region" description="Helical" evidence="6">
    <location>
        <begin position="168"/>
        <end position="187"/>
    </location>
</feature>
<accession>A0A640KQJ9</accession>
<reference evidence="8" key="1">
    <citation type="submission" date="2019-11" db="EMBL/GenBank/DDBJ databases">
        <title>Leishmania tarentolae CDS.</title>
        <authorList>
            <person name="Goto Y."/>
            <person name="Yamagishi J."/>
        </authorList>
    </citation>
    <scope>NUCLEOTIDE SEQUENCE [LARGE SCALE GENOMIC DNA]</scope>
    <source>
        <strain evidence="8">Parrot Tar II</strain>
    </source>
</reference>
<feature type="transmembrane region" description="Helical" evidence="6">
    <location>
        <begin position="193"/>
        <end position="211"/>
    </location>
</feature>
<keyword evidence="3 6" id="KW-1133">Transmembrane helix</keyword>
<proteinExistence type="predicted"/>
<dbReference type="InterPro" id="IPR002781">
    <property type="entry name" value="TM_pro_TauE-like"/>
</dbReference>
<keyword evidence="4 6" id="KW-0472">Membrane</keyword>
<dbReference type="AlphaFoldDB" id="A0A640KQJ9"/>
<evidence type="ECO:0000256" key="3">
    <source>
        <dbReference type="ARBA" id="ARBA00022989"/>
    </source>
</evidence>
<dbReference type="PANTHER" id="PTHR14255">
    <property type="entry name" value="CEREBLON"/>
    <property type="match status" value="1"/>
</dbReference>
<protein>
    <recommendedName>
        <fullName evidence="10">Sulfite exporter TauE/SafE</fullName>
    </recommendedName>
</protein>
<evidence type="ECO:0000256" key="7">
    <source>
        <dbReference type="SAM" id="SignalP"/>
    </source>
</evidence>
<comment type="subcellular location">
    <subcellularLocation>
        <location evidence="1">Membrane</location>
        <topology evidence="1">Multi-pass membrane protein</topology>
    </subcellularLocation>
</comment>
<evidence type="ECO:0000256" key="5">
    <source>
        <dbReference type="SAM" id="MobiDB-lite"/>
    </source>
</evidence>
<evidence type="ECO:0000256" key="6">
    <source>
        <dbReference type="SAM" id="Phobius"/>
    </source>
</evidence>
<dbReference type="VEuPathDB" id="TriTrypDB:LtaPh_3205900"/>
<feature type="transmembrane region" description="Helical" evidence="6">
    <location>
        <begin position="413"/>
        <end position="446"/>
    </location>
</feature>
<feature type="transmembrane region" description="Helical" evidence="6">
    <location>
        <begin position="320"/>
        <end position="339"/>
    </location>
</feature>
<evidence type="ECO:0000256" key="1">
    <source>
        <dbReference type="ARBA" id="ARBA00004141"/>
    </source>
</evidence>
<dbReference type="GO" id="GO:0031464">
    <property type="term" value="C:Cul4A-RING E3 ubiquitin ligase complex"/>
    <property type="evidence" value="ECO:0007669"/>
    <property type="project" value="TreeGrafter"/>
</dbReference>
<feature type="compositionally biased region" description="Basic and acidic residues" evidence="5">
    <location>
        <begin position="241"/>
        <end position="254"/>
    </location>
</feature>
<feature type="signal peptide" evidence="7">
    <location>
        <begin position="1"/>
        <end position="30"/>
    </location>
</feature>
<evidence type="ECO:0000313" key="8">
    <source>
        <dbReference type="EMBL" id="GET91385.1"/>
    </source>
</evidence>
<dbReference type="EMBL" id="BLBS01000048">
    <property type="protein sequence ID" value="GET91385.1"/>
    <property type="molecule type" value="Genomic_DNA"/>
</dbReference>
<dbReference type="OrthoDB" id="434519at2759"/>
<feature type="transmembrane region" description="Helical" evidence="6">
    <location>
        <begin position="295"/>
        <end position="314"/>
    </location>
</feature>
<feature type="transmembrane region" description="Helical" evidence="6">
    <location>
        <begin position="458"/>
        <end position="478"/>
    </location>
</feature>
<name>A0A640KQJ9_LEITA</name>
<keyword evidence="2 6" id="KW-0812">Transmembrane</keyword>
<dbReference type="Proteomes" id="UP000419144">
    <property type="component" value="Unassembled WGS sequence"/>
</dbReference>
<feature type="region of interest" description="Disordered" evidence="5">
    <location>
        <begin position="229"/>
        <end position="256"/>
    </location>
</feature>
<gene>
    <name evidence="8" type="ORF">LtaPh_3205900</name>
</gene>
<keyword evidence="9" id="KW-1185">Reference proteome</keyword>
<feature type="transmembrane region" description="Helical" evidence="6">
    <location>
        <begin position="365"/>
        <end position="393"/>
    </location>
</feature>
<evidence type="ECO:0008006" key="10">
    <source>
        <dbReference type="Google" id="ProtNLM"/>
    </source>
</evidence>
<evidence type="ECO:0000256" key="2">
    <source>
        <dbReference type="ARBA" id="ARBA00022692"/>
    </source>
</evidence>
<dbReference type="PANTHER" id="PTHR14255:SF3">
    <property type="entry name" value="SULFITE EXPORTER TAUE_SAFE FAMILY PROTEIN 5-RELATED"/>
    <property type="match status" value="1"/>
</dbReference>
<feature type="chain" id="PRO_5024928390" description="Sulfite exporter TauE/SafE" evidence="7">
    <location>
        <begin position="31"/>
        <end position="508"/>
    </location>
</feature>
<sequence>MRQCRGSKLCNAICLAFMAALLMSSMYATADKCGFITQRVECGDLACDKEAKICIACRADTDCYPSGMRCDMSSGKCKMRSLRSLFGVRTALAMLCALIVCSIAVLAGVGGGGILVPIFCGLMNIPMQSAVGMSHSTICGQSTLNMCLAIRQKHPDPSWDRPLINYQYLSLLLPLGLIGTLIGGILSKLCPDLLRLILLLVLLSFVLYRTCVSLKRQYRKDARQAQVAAAGDDPSATSRQESCDKKDSSSKCEPGHTVGSAERELCENPATAQTPEKATLFIERPPQPQYPKWEISMNIACFLVLLLFNIFRKLAVCGSFLYWLCVAVPVVFLSIVFFCNREKVRKVAESNPMQMTFTWTRRSSVGYPVVAVVAGASAAMLGIGGGLVLGFVLNEVGMIPHEASVTSGMVTFFIAFSSALQLLATGSLVIDFGAVFFFVGICSSILGQFVFMKYIKKYGLNFLIIGSLVFVIGGSLAALGGYGIYNIITSIQAGGSVMPLGHLCSRAQ</sequence>
<organism evidence="8 9">
    <name type="scientific">Leishmania tarentolae</name>
    <name type="common">Sauroleishmania tarentolae</name>
    <dbReference type="NCBI Taxonomy" id="5689"/>
    <lineage>
        <taxon>Eukaryota</taxon>
        <taxon>Discoba</taxon>
        <taxon>Euglenozoa</taxon>
        <taxon>Kinetoplastea</taxon>
        <taxon>Metakinetoplastina</taxon>
        <taxon>Trypanosomatida</taxon>
        <taxon>Trypanosomatidae</taxon>
        <taxon>Leishmaniinae</taxon>
        <taxon>Leishmania</taxon>
        <taxon>lizard Leishmania</taxon>
    </lineage>
</organism>
<evidence type="ECO:0000256" key="4">
    <source>
        <dbReference type="ARBA" id="ARBA00023136"/>
    </source>
</evidence>
<feature type="transmembrane region" description="Helical" evidence="6">
    <location>
        <begin position="91"/>
        <end position="119"/>
    </location>
</feature>
<dbReference type="GO" id="GO:0016567">
    <property type="term" value="P:protein ubiquitination"/>
    <property type="evidence" value="ECO:0007669"/>
    <property type="project" value="TreeGrafter"/>
</dbReference>
<dbReference type="GO" id="GO:0016020">
    <property type="term" value="C:membrane"/>
    <property type="evidence" value="ECO:0007669"/>
    <property type="project" value="UniProtKB-SubCell"/>
</dbReference>